<reference evidence="3 4" key="1">
    <citation type="submission" date="2007-08" db="EMBL/GenBank/DDBJ databases">
        <title>Complete sequence of Thermotoga lettingae TMO.</title>
        <authorList>
            <consortium name="US DOE Joint Genome Institute"/>
            <person name="Copeland A."/>
            <person name="Lucas S."/>
            <person name="Lapidus A."/>
            <person name="Barry K."/>
            <person name="Glavina del Rio T."/>
            <person name="Dalin E."/>
            <person name="Tice H."/>
            <person name="Pitluck S."/>
            <person name="Foster B."/>
            <person name="Bruce D."/>
            <person name="Schmutz J."/>
            <person name="Larimer F."/>
            <person name="Land M."/>
            <person name="Hauser L."/>
            <person name="Kyrpides N."/>
            <person name="Mikhailova N."/>
            <person name="Nelson K."/>
            <person name="Gogarten J.P."/>
            <person name="Noll K."/>
            <person name="Richardson P."/>
        </authorList>
    </citation>
    <scope>NUCLEOTIDE SEQUENCE [LARGE SCALE GENOMIC DNA]</scope>
    <source>
        <strain evidence="4">ATCC BAA-301 / DSM 14385 / NBRC 107922 / TMO</strain>
    </source>
</reference>
<dbReference type="Proteomes" id="UP000002016">
    <property type="component" value="Chromosome"/>
</dbReference>
<dbReference type="InterPro" id="IPR006076">
    <property type="entry name" value="FAD-dep_OxRdtase"/>
</dbReference>
<dbReference type="AlphaFoldDB" id="A8F779"/>
<dbReference type="Gene3D" id="1.10.10.1100">
    <property type="entry name" value="BFD-like [2Fe-2S]-binding domain"/>
    <property type="match status" value="1"/>
</dbReference>
<dbReference type="OrthoDB" id="9801699at2"/>
<sequence>MVKIINLEKTLKRRISKSIEVYEKDGSIVLEGIVDNWEKAVSAGKIASRFAEKGVVNLIECRGLQKDNPSKPDIKDHKLENKKIDVLIIGAGIIGCTIARELSRYKISTLVVEKESDIAMHQSSRNAGMAHPPIAPRPGSKKALYNQRGLKMLPELSKQLDFPFEENGMAILFKHWIYFVAAGLIHSRARKNGIESIQFFSKARLKSIEHRITDDFAWACLFENAGIVDPFKMTLAFAENAIQNGVEFSFQTFVESMELNQQKIVSVQTNRGRIFPRVVVNAAGLWADYIAELANDRFFTIHPRKGEMAIIDRKKQNLVKLTVSMPHITQAKSVTKGGGLIPTVHGNLLLGPTAKEVPFKEDYSTDEDSLNELIKRHAKLVEGLGLKDVITYFAGTRAATYKEDFIVEKSEKVKNLVHAAGIQSPGLTSAPAIAQDIAKMCIEILSNEIKVLPNTEFIPARKSEPLFKDLPLEEKQKLIKKEPDYGVVVCRCEEVTKAEIIKAVNSPLPATTLDGIKWRTRCGMGRCQGGFCTPYVLQTLQQKIDVLNLTKKGGSSYIVVSKTRSD</sequence>
<dbReference type="InterPro" id="IPR041854">
    <property type="entry name" value="BFD-like_2Fe2S-bd_dom_sf"/>
</dbReference>
<dbReference type="eggNOG" id="COG0579">
    <property type="taxonomic scope" value="Bacteria"/>
</dbReference>
<dbReference type="KEGG" id="tle:Tlet_1457"/>
<dbReference type="HOGENOM" id="CLU_024775_3_1_0"/>
<dbReference type="PANTHER" id="PTHR42720:SF1">
    <property type="entry name" value="GLYCEROL 3-PHOSPHATE OXIDASE"/>
    <property type="match status" value="1"/>
</dbReference>
<dbReference type="SUPFAM" id="SSF54373">
    <property type="entry name" value="FAD-linked reductases, C-terminal domain"/>
    <property type="match status" value="1"/>
</dbReference>
<accession>A8F779</accession>
<evidence type="ECO:0000259" key="1">
    <source>
        <dbReference type="Pfam" id="PF01266"/>
    </source>
</evidence>
<proteinExistence type="predicted"/>
<dbReference type="Gene3D" id="3.30.9.10">
    <property type="entry name" value="D-Amino Acid Oxidase, subunit A, domain 2"/>
    <property type="match status" value="1"/>
</dbReference>
<evidence type="ECO:0000259" key="2">
    <source>
        <dbReference type="Pfam" id="PF04324"/>
    </source>
</evidence>
<dbReference type="STRING" id="416591.Tlet_1457"/>
<dbReference type="InterPro" id="IPR007419">
    <property type="entry name" value="BFD-like_2Fe2S-bd_dom"/>
</dbReference>
<feature type="domain" description="BFD-like [2Fe-2S]-binding" evidence="2">
    <location>
        <begin position="488"/>
        <end position="541"/>
    </location>
</feature>
<evidence type="ECO:0000313" key="3">
    <source>
        <dbReference type="EMBL" id="ABV34013.1"/>
    </source>
</evidence>
<dbReference type="Pfam" id="PF04324">
    <property type="entry name" value="Fer2_BFD"/>
    <property type="match status" value="1"/>
</dbReference>
<protein>
    <submittedName>
        <fullName evidence="3">FAD dependent oxidoreductase</fullName>
    </submittedName>
</protein>
<dbReference type="Gene3D" id="3.50.50.60">
    <property type="entry name" value="FAD/NAD(P)-binding domain"/>
    <property type="match status" value="1"/>
</dbReference>
<dbReference type="InterPro" id="IPR036188">
    <property type="entry name" value="FAD/NAD-bd_sf"/>
</dbReference>
<dbReference type="PANTHER" id="PTHR42720">
    <property type="entry name" value="GLYCEROL-3-PHOSPHATE DEHYDROGENASE"/>
    <property type="match status" value="1"/>
</dbReference>
<name>A8F779_PSELT</name>
<organism evidence="3 4">
    <name type="scientific">Pseudothermotoga lettingae (strain ATCC BAA-301 / DSM 14385 / NBRC 107922 / TMO)</name>
    <name type="common">Thermotoga lettingae</name>
    <dbReference type="NCBI Taxonomy" id="416591"/>
    <lineage>
        <taxon>Bacteria</taxon>
        <taxon>Thermotogati</taxon>
        <taxon>Thermotogota</taxon>
        <taxon>Thermotogae</taxon>
        <taxon>Thermotogales</taxon>
        <taxon>Thermotogaceae</taxon>
        <taxon>Pseudothermotoga</taxon>
    </lineage>
</organism>
<keyword evidence="4" id="KW-1185">Reference proteome</keyword>
<feature type="domain" description="FAD dependent oxidoreductase" evidence="1">
    <location>
        <begin position="85"/>
        <end position="440"/>
    </location>
</feature>
<gene>
    <name evidence="3" type="ordered locus">Tlet_1457</name>
</gene>
<dbReference type="Pfam" id="PF01266">
    <property type="entry name" value="DAO"/>
    <property type="match status" value="1"/>
</dbReference>
<dbReference type="InterPro" id="IPR052745">
    <property type="entry name" value="G3P_Oxidase/Oxidoreductase"/>
</dbReference>
<evidence type="ECO:0000313" key="4">
    <source>
        <dbReference type="Proteomes" id="UP000002016"/>
    </source>
</evidence>
<dbReference type="SUPFAM" id="SSF51905">
    <property type="entry name" value="FAD/NAD(P)-binding domain"/>
    <property type="match status" value="1"/>
</dbReference>
<dbReference type="RefSeq" id="WP_012003489.1">
    <property type="nucleotide sequence ID" value="NC_009828.1"/>
</dbReference>
<dbReference type="CDD" id="cd19946">
    <property type="entry name" value="GlpA-like_Fer2_BFD-like"/>
    <property type="match status" value="1"/>
</dbReference>
<reference evidence="3 4" key="2">
    <citation type="journal article" date="2009" name="Proc. Natl. Acad. Sci. U.S.A.">
        <title>On the chimeric nature, thermophilic origin, and phylogenetic placement of the Thermotogales.</title>
        <authorList>
            <person name="Zhaxybayeva O."/>
            <person name="Swithers K.S."/>
            <person name="Lapierre P."/>
            <person name="Fournier G.P."/>
            <person name="Bickhart D.M."/>
            <person name="DeBoy R.T."/>
            <person name="Nelson K.E."/>
            <person name="Nesbo C.L."/>
            <person name="Doolittle W.F."/>
            <person name="Gogarten J.P."/>
            <person name="Noll K.M."/>
        </authorList>
    </citation>
    <scope>NUCLEOTIDE SEQUENCE [LARGE SCALE GENOMIC DNA]</scope>
    <source>
        <strain evidence="4">ATCC BAA-301 / DSM 14385 / NBRC 107922 / TMO</strain>
    </source>
</reference>
<dbReference type="EMBL" id="CP000812">
    <property type="protein sequence ID" value="ABV34013.1"/>
    <property type="molecule type" value="Genomic_DNA"/>
</dbReference>